<protein>
    <submittedName>
        <fullName evidence="2">Uncharacterized protein</fullName>
    </submittedName>
</protein>
<accession>A0A6I4M3Y5</accession>
<dbReference type="RefSeq" id="WP_151590278.1">
    <property type="nucleotide sequence ID" value="NZ_WBMS02000001.1"/>
</dbReference>
<evidence type="ECO:0000256" key="1">
    <source>
        <dbReference type="SAM" id="MobiDB-lite"/>
    </source>
</evidence>
<reference evidence="2" key="1">
    <citation type="submission" date="2019-12" db="EMBL/GenBank/DDBJ databases">
        <title>Actinomadura physcomitrii sp. nov., a novel actinomycete isolated from moss [Physcomitrium sphaericum (Ludw) Fuernr].</title>
        <authorList>
            <person name="Zhuang X."/>
        </authorList>
    </citation>
    <scope>NUCLEOTIDE SEQUENCE [LARGE SCALE GENOMIC DNA]</scope>
    <source>
        <strain evidence="2">LD22</strain>
    </source>
</reference>
<feature type="region of interest" description="Disordered" evidence="1">
    <location>
        <begin position="175"/>
        <end position="196"/>
    </location>
</feature>
<evidence type="ECO:0000313" key="3">
    <source>
        <dbReference type="Proteomes" id="UP000462055"/>
    </source>
</evidence>
<name>A0A6I4M3Y5_9ACTN</name>
<proteinExistence type="predicted"/>
<feature type="compositionally biased region" description="Basic and acidic residues" evidence="1">
    <location>
        <begin position="175"/>
        <end position="190"/>
    </location>
</feature>
<dbReference type="AlphaFoldDB" id="A0A6I4M3Y5"/>
<evidence type="ECO:0000313" key="2">
    <source>
        <dbReference type="EMBL" id="MVZ99043.1"/>
    </source>
</evidence>
<organism evidence="2 3">
    <name type="scientific">Actinomadura physcomitrii</name>
    <dbReference type="NCBI Taxonomy" id="2650748"/>
    <lineage>
        <taxon>Bacteria</taxon>
        <taxon>Bacillati</taxon>
        <taxon>Actinomycetota</taxon>
        <taxon>Actinomycetes</taxon>
        <taxon>Streptosporangiales</taxon>
        <taxon>Thermomonosporaceae</taxon>
        <taxon>Actinomadura</taxon>
    </lineage>
</organism>
<gene>
    <name evidence="2" type="ORF">F8568_001300</name>
</gene>
<keyword evidence="3" id="KW-1185">Reference proteome</keyword>
<sequence length="196" mass="22155">MRALSTVELLCAAGNVCLVEISRGHSRPRQLPCFAAVRQAPEWDASLVPHLFHLWLAALDETVPAAETRTYWNGKGDPTPVLDAALLRADYLYVGAWTEEHEPDEPQSGRCPARRIFDWLFWRGTIDRYCVPVLDDHLAEDLLRCFEARPDDLPAPPTAAMDQLRAFLDGHREWGLLPEERPPEHPDKTPAQEGTQ</sequence>
<dbReference type="Proteomes" id="UP000462055">
    <property type="component" value="Unassembled WGS sequence"/>
</dbReference>
<comment type="caution">
    <text evidence="2">The sequence shown here is derived from an EMBL/GenBank/DDBJ whole genome shotgun (WGS) entry which is preliminary data.</text>
</comment>
<dbReference type="EMBL" id="WBMS02000001">
    <property type="protein sequence ID" value="MVZ99043.1"/>
    <property type="molecule type" value="Genomic_DNA"/>
</dbReference>